<evidence type="ECO:0000313" key="1">
    <source>
        <dbReference type="EMBL" id="MPC61836.1"/>
    </source>
</evidence>
<evidence type="ECO:0000313" key="2">
    <source>
        <dbReference type="Proteomes" id="UP000324222"/>
    </source>
</evidence>
<accession>A0A5B7GW01</accession>
<dbReference type="AlphaFoldDB" id="A0A5B7GW01"/>
<dbReference type="EMBL" id="VSRR010018996">
    <property type="protein sequence ID" value="MPC61836.1"/>
    <property type="molecule type" value="Genomic_DNA"/>
</dbReference>
<sequence>MTDLTVFLIRSRHIDSFVTFLQLPLAGLPITASVTRKSQSLRDVLLPSAHFYAASERYVGIKIQKTVTTNLLTSMDPS</sequence>
<protein>
    <submittedName>
        <fullName evidence="1">Uncharacterized protein</fullName>
    </submittedName>
</protein>
<name>A0A5B7GW01_PORTR</name>
<proteinExistence type="predicted"/>
<dbReference type="Proteomes" id="UP000324222">
    <property type="component" value="Unassembled WGS sequence"/>
</dbReference>
<gene>
    <name evidence="1" type="ORF">E2C01_055913</name>
</gene>
<comment type="caution">
    <text evidence="1">The sequence shown here is derived from an EMBL/GenBank/DDBJ whole genome shotgun (WGS) entry which is preliminary data.</text>
</comment>
<keyword evidence="2" id="KW-1185">Reference proteome</keyword>
<organism evidence="1 2">
    <name type="scientific">Portunus trituberculatus</name>
    <name type="common">Swimming crab</name>
    <name type="synonym">Neptunus trituberculatus</name>
    <dbReference type="NCBI Taxonomy" id="210409"/>
    <lineage>
        <taxon>Eukaryota</taxon>
        <taxon>Metazoa</taxon>
        <taxon>Ecdysozoa</taxon>
        <taxon>Arthropoda</taxon>
        <taxon>Crustacea</taxon>
        <taxon>Multicrustacea</taxon>
        <taxon>Malacostraca</taxon>
        <taxon>Eumalacostraca</taxon>
        <taxon>Eucarida</taxon>
        <taxon>Decapoda</taxon>
        <taxon>Pleocyemata</taxon>
        <taxon>Brachyura</taxon>
        <taxon>Eubrachyura</taxon>
        <taxon>Portunoidea</taxon>
        <taxon>Portunidae</taxon>
        <taxon>Portuninae</taxon>
        <taxon>Portunus</taxon>
    </lineage>
</organism>
<reference evidence="1 2" key="1">
    <citation type="submission" date="2019-05" db="EMBL/GenBank/DDBJ databases">
        <title>Another draft genome of Portunus trituberculatus and its Hox gene families provides insights of decapod evolution.</title>
        <authorList>
            <person name="Jeong J.-H."/>
            <person name="Song I."/>
            <person name="Kim S."/>
            <person name="Choi T."/>
            <person name="Kim D."/>
            <person name="Ryu S."/>
            <person name="Kim W."/>
        </authorList>
    </citation>
    <scope>NUCLEOTIDE SEQUENCE [LARGE SCALE GENOMIC DNA]</scope>
    <source>
        <tissue evidence="1">Muscle</tissue>
    </source>
</reference>